<accession>A0ABY7D6F6</accession>
<keyword evidence="3" id="KW-1185">Reference proteome</keyword>
<evidence type="ECO:0000313" key="3">
    <source>
        <dbReference type="Proteomes" id="UP001164743"/>
    </source>
</evidence>
<feature type="region of interest" description="Disordered" evidence="1">
    <location>
        <begin position="29"/>
        <end position="77"/>
    </location>
</feature>
<dbReference type="RefSeq" id="XP_053028794.1">
    <property type="nucleotide sequence ID" value="XM_053164822.1"/>
</dbReference>
<dbReference type="Proteomes" id="UP001164743">
    <property type="component" value="Chromosome 18A"/>
</dbReference>
<organism evidence="2 3">
    <name type="scientific">Puccinia triticina</name>
    <dbReference type="NCBI Taxonomy" id="208348"/>
    <lineage>
        <taxon>Eukaryota</taxon>
        <taxon>Fungi</taxon>
        <taxon>Dikarya</taxon>
        <taxon>Basidiomycota</taxon>
        <taxon>Pucciniomycotina</taxon>
        <taxon>Pucciniomycetes</taxon>
        <taxon>Pucciniales</taxon>
        <taxon>Pucciniaceae</taxon>
        <taxon>Puccinia</taxon>
    </lineage>
</organism>
<evidence type="ECO:0000256" key="1">
    <source>
        <dbReference type="SAM" id="MobiDB-lite"/>
    </source>
</evidence>
<proteinExistence type="predicted"/>
<protein>
    <submittedName>
        <fullName evidence="2">Uncharacterized protein</fullName>
    </submittedName>
</protein>
<name>A0ABY7D6F6_9BASI</name>
<gene>
    <name evidence="2" type="ORF">PtA15_18A297</name>
</gene>
<dbReference type="GeneID" id="77805717"/>
<reference evidence="2" key="1">
    <citation type="submission" date="2022-10" db="EMBL/GenBank/DDBJ databases">
        <title>Puccinia triticina Genome sequencing and assembly.</title>
        <authorList>
            <person name="Li C."/>
        </authorList>
    </citation>
    <scope>NUCLEOTIDE SEQUENCE</scope>
    <source>
        <strain evidence="2">Pt15</strain>
    </source>
</reference>
<dbReference type="EMBL" id="CP110438">
    <property type="protein sequence ID" value="WAQ93239.1"/>
    <property type="molecule type" value="Genomic_DNA"/>
</dbReference>
<evidence type="ECO:0000313" key="2">
    <source>
        <dbReference type="EMBL" id="WAQ93239.1"/>
    </source>
</evidence>
<sequence>MSARSSTTCPSRQPSMRVYLLCPAAPNRTTLSDKSDKSSARHAHALVGSSSTSRGLSRKEDEADVQSERAVSLRARATPRESHPCVLPLLSLSLAEARNLFLSVLTLVPRGIDHFFVC</sequence>